<dbReference type="GO" id="GO:0046872">
    <property type="term" value="F:metal ion binding"/>
    <property type="evidence" value="ECO:0007669"/>
    <property type="project" value="UniProtKB-KW"/>
</dbReference>
<evidence type="ECO:0000256" key="2">
    <source>
        <dbReference type="ARBA" id="ARBA00022475"/>
    </source>
</evidence>
<dbReference type="GO" id="GO:0005886">
    <property type="term" value="C:plasma membrane"/>
    <property type="evidence" value="ECO:0007669"/>
    <property type="project" value="UniProtKB-SubCell"/>
</dbReference>
<comment type="similarity">
    <text evidence="13">Belongs to the CcmE/CycJ family.</text>
</comment>
<comment type="subcellular location">
    <subcellularLocation>
        <location evidence="1">Cell inner membrane</location>
    </subcellularLocation>
    <subcellularLocation>
        <location evidence="13">Cell membrane</location>
        <topology evidence="13">Single-pass type II membrane protein</topology>
    </subcellularLocation>
</comment>
<dbReference type="GO" id="GO:0020037">
    <property type="term" value="F:heme binding"/>
    <property type="evidence" value="ECO:0007669"/>
    <property type="project" value="InterPro"/>
</dbReference>
<dbReference type="AlphaFoldDB" id="A0A520LNK8"/>
<evidence type="ECO:0000256" key="11">
    <source>
        <dbReference type="ARBA" id="ARBA00023136"/>
    </source>
</evidence>
<keyword evidence="9 13" id="KW-1133">Transmembrane helix</keyword>
<keyword evidence="5 13" id="KW-0812">Transmembrane</keyword>
<dbReference type="InterPro" id="IPR036127">
    <property type="entry name" value="CcmE-like_sf"/>
</dbReference>
<feature type="topological domain" description="Extracellular" evidence="13">
    <location>
        <begin position="30"/>
        <end position="148"/>
    </location>
</feature>
<dbReference type="InterPro" id="IPR012340">
    <property type="entry name" value="NA-bd_OB-fold"/>
</dbReference>
<evidence type="ECO:0000256" key="4">
    <source>
        <dbReference type="ARBA" id="ARBA00022617"/>
    </source>
</evidence>
<keyword evidence="3" id="KW-0997">Cell inner membrane</keyword>
<dbReference type="PANTHER" id="PTHR34128:SF2">
    <property type="entry name" value="CYTOCHROME C-TYPE BIOGENESIS PROTEIN CCME HOMOLOG, MITOCHONDRIAL"/>
    <property type="match status" value="1"/>
</dbReference>
<keyword evidence="6 13" id="KW-0479">Metal-binding</keyword>
<gene>
    <name evidence="13 16" type="primary">ccmE</name>
    <name evidence="13" type="synonym">cycJ</name>
    <name evidence="16" type="ORF">EVB02_00875</name>
</gene>
<dbReference type="PANTHER" id="PTHR34128">
    <property type="entry name" value="CYTOCHROME C-TYPE BIOGENESIS PROTEIN CCME HOMOLOG, MITOCHONDRIAL"/>
    <property type="match status" value="1"/>
</dbReference>
<feature type="binding site" description="covalent" evidence="13 14">
    <location>
        <position position="124"/>
    </location>
    <ligand>
        <name>heme</name>
        <dbReference type="ChEBI" id="CHEBI:30413"/>
    </ligand>
</feature>
<evidence type="ECO:0000256" key="13">
    <source>
        <dbReference type="HAMAP-Rule" id="MF_01959"/>
    </source>
</evidence>
<organism evidence="16 17">
    <name type="scientific">SAR92 clade bacterium</name>
    <dbReference type="NCBI Taxonomy" id="2315479"/>
    <lineage>
        <taxon>Bacteria</taxon>
        <taxon>Pseudomonadati</taxon>
        <taxon>Pseudomonadota</taxon>
        <taxon>Gammaproteobacteria</taxon>
        <taxon>Cellvibrionales</taxon>
        <taxon>Porticoccaceae</taxon>
        <taxon>SAR92 clade</taxon>
    </lineage>
</organism>
<evidence type="ECO:0000256" key="6">
    <source>
        <dbReference type="ARBA" id="ARBA00022723"/>
    </source>
</evidence>
<evidence type="ECO:0000256" key="12">
    <source>
        <dbReference type="ARBA" id="ARBA00056663"/>
    </source>
</evidence>
<evidence type="ECO:0000256" key="8">
    <source>
        <dbReference type="ARBA" id="ARBA00022968"/>
    </source>
</evidence>
<keyword evidence="8 13" id="KW-0735">Signal-anchor</keyword>
<feature type="transmembrane region" description="Helical" evidence="15">
    <location>
        <begin position="12"/>
        <end position="31"/>
    </location>
</feature>
<evidence type="ECO:0000313" key="17">
    <source>
        <dbReference type="Proteomes" id="UP000318148"/>
    </source>
</evidence>
<accession>A0A520LNK8</accession>
<dbReference type="NCBIfam" id="NF009727">
    <property type="entry name" value="PRK13254.1-1"/>
    <property type="match status" value="1"/>
</dbReference>
<feature type="topological domain" description="Cytoplasmic" evidence="13">
    <location>
        <begin position="1"/>
        <end position="8"/>
    </location>
</feature>
<evidence type="ECO:0000313" key="16">
    <source>
        <dbReference type="EMBL" id="RZO08174.1"/>
    </source>
</evidence>
<evidence type="ECO:0000256" key="10">
    <source>
        <dbReference type="ARBA" id="ARBA00023004"/>
    </source>
</evidence>
<evidence type="ECO:0000256" key="14">
    <source>
        <dbReference type="PIRSR" id="PIRSR604329-50"/>
    </source>
</evidence>
<comment type="caution">
    <text evidence="16">The sequence shown here is derived from an EMBL/GenBank/DDBJ whole genome shotgun (WGS) entry which is preliminary data.</text>
</comment>
<dbReference type="InterPro" id="IPR004329">
    <property type="entry name" value="CcmE"/>
</dbReference>
<dbReference type="GO" id="GO:0017004">
    <property type="term" value="P:cytochrome complex assembly"/>
    <property type="evidence" value="ECO:0007669"/>
    <property type="project" value="UniProtKB-KW"/>
</dbReference>
<dbReference type="EMBL" id="SHBO01000006">
    <property type="protein sequence ID" value="RZO08174.1"/>
    <property type="molecule type" value="Genomic_DNA"/>
</dbReference>
<feature type="binding site" description="axial binding residue" evidence="13 14">
    <location>
        <position position="128"/>
    </location>
    <ligand>
        <name>heme</name>
        <dbReference type="ChEBI" id="CHEBI:30413"/>
    </ligand>
    <ligandPart>
        <name>Fe</name>
        <dbReference type="ChEBI" id="CHEBI:18248"/>
    </ligandPart>
</feature>
<evidence type="ECO:0000256" key="9">
    <source>
        <dbReference type="ARBA" id="ARBA00022989"/>
    </source>
</evidence>
<sequence>MHPIRRQRLQIVTLIFLLSACAAGLVIYVLGQNANFFFTPSQILAGEYRSGSTIRVGGMVVEGSVSRPNENLQTQFTLTDGKTSLDIVYEGILPDLFAENEAAIATGVMSVSNKLIASQVLAKHDENYTPPELTETMDFIRYSDYKVQ</sequence>
<dbReference type="Gene3D" id="2.40.50.140">
    <property type="entry name" value="Nucleic acid-binding proteins"/>
    <property type="match status" value="1"/>
</dbReference>
<keyword evidence="10 13" id="KW-0408">Iron</keyword>
<dbReference type="PROSITE" id="PS51257">
    <property type="entry name" value="PROKAR_LIPOPROTEIN"/>
    <property type="match status" value="1"/>
</dbReference>
<evidence type="ECO:0000256" key="3">
    <source>
        <dbReference type="ARBA" id="ARBA00022519"/>
    </source>
</evidence>
<name>A0A520LNK8_9GAMM</name>
<keyword evidence="11 13" id="KW-0472">Membrane</keyword>
<proteinExistence type="inferred from homology"/>
<dbReference type="FunFam" id="2.40.50.140:FF:000104">
    <property type="entry name" value="Cytochrome c-type biogenesis protein CcmE"/>
    <property type="match status" value="1"/>
</dbReference>
<keyword evidence="4 13" id="KW-0349">Heme</keyword>
<evidence type="ECO:0000256" key="7">
    <source>
        <dbReference type="ARBA" id="ARBA00022748"/>
    </source>
</evidence>
<keyword evidence="7 13" id="KW-0201">Cytochrome c-type biogenesis</keyword>
<dbReference type="GO" id="GO:0017003">
    <property type="term" value="P:protein-heme linkage"/>
    <property type="evidence" value="ECO:0007669"/>
    <property type="project" value="UniProtKB-UniRule"/>
</dbReference>
<keyword evidence="2 13" id="KW-1003">Cell membrane</keyword>
<evidence type="ECO:0000256" key="15">
    <source>
        <dbReference type="SAM" id="Phobius"/>
    </source>
</evidence>
<dbReference type="SUPFAM" id="SSF82093">
    <property type="entry name" value="Heme chaperone CcmE"/>
    <property type="match status" value="1"/>
</dbReference>
<protein>
    <recommendedName>
        <fullName evidence="13">Cytochrome c-type biogenesis protein CcmE</fullName>
    </recommendedName>
    <alternativeName>
        <fullName evidence="13">Cytochrome c maturation protein E</fullName>
    </alternativeName>
    <alternativeName>
        <fullName evidence="13">Heme chaperone CcmE</fullName>
    </alternativeName>
</protein>
<dbReference type="HAMAP" id="MF_01959">
    <property type="entry name" value="CcmE"/>
    <property type="match status" value="1"/>
</dbReference>
<reference evidence="16 17" key="1">
    <citation type="submission" date="2019-02" db="EMBL/GenBank/DDBJ databases">
        <title>Prokaryotic population dynamics and viral predation in marine succession experiment using metagenomics: the confinement effect.</title>
        <authorList>
            <person name="Haro-Moreno J.M."/>
            <person name="Rodriguez-Valera F."/>
            <person name="Lopez-Perez M."/>
        </authorList>
    </citation>
    <scope>NUCLEOTIDE SEQUENCE [LARGE SCALE GENOMIC DNA]</scope>
    <source>
        <strain evidence="16">MED-G169</strain>
    </source>
</reference>
<comment type="function">
    <text evidence="12 13">Heme chaperone required for the biogenesis of c-type cytochromes. Transiently binds heme delivered by CcmC and transfers the heme to apo-cytochromes in a process facilitated by CcmF and CcmH.</text>
</comment>
<dbReference type="Proteomes" id="UP000318148">
    <property type="component" value="Unassembled WGS sequence"/>
</dbReference>
<evidence type="ECO:0000256" key="1">
    <source>
        <dbReference type="ARBA" id="ARBA00004533"/>
    </source>
</evidence>
<dbReference type="Pfam" id="PF03100">
    <property type="entry name" value="CcmE"/>
    <property type="match status" value="1"/>
</dbReference>
<evidence type="ECO:0000256" key="5">
    <source>
        <dbReference type="ARBA" id="ARBA00022692"/>
    </source>
</evidence>